<dbReference type="AlphaFoldDB" id="A0A8J3AAV3"/>
<feature type="signal peptide" evidence="1">
    <location>
        <begin position="1"/>
        <end position="21"/>
    </location>
</feature>
<accession>A0A8J3AAV3</accession>
<evidence type="ECO:0000313" key="2">
    <source>
        <dbReference type="EMBL" id="GGI01417.1"/>
    </source>
</evidence>
<reference evidence="2" key="3">
    <citation type="submission" date="2020-09" db="EMBL/GenBank/DDBJ databases">
        <authorList>
            <person name="Sun Q."/>
            <person name="Zhou Y."/>
        </authorList>
    </citation>
    <scope>NUCLEOTIDE SEQUENCE</scope>
    <source>
        <strain evidence="2">CGMCC 1.14984</strain>
    </source>
</reference>
<dbReference type="EMBL" id="BMGZ01000004">
    <property type="protein sequence ID" value="GGI01417.1"/>
    <property type="molecule type" value="Genomic_DNA"/>
</dbReference>
<sequence>MKTYLTAAITLIVLTTGTSGAQQEDDTPVDDTPVKEAAISPSAITYEIGGTTVLAYQPAPVQGDERWQSNYLHPLLAPSGIVITEHEPEDHIHHRGIWLGWRRMLVDGQDIGDSWDGRHFFAHTKYLGDASAAGTGTSLRFRSNWFTDIAGPPMPFLSDETTVTATEADNTRTVIITTSLTALTPGLQLGGTDDEKGYGGMSFRFAHPDKMDIESDGESLTATSAAVKTGETVTFLWDGQGTDVPPDWPQEISVACTVDGEPWTNWVLRQELSMQNCAWPGNTMADIPMDEPVVIEATITIRQ</sequence>
<gene>
    <name evidence="3" type="ORF">FF098_017010</name>
    <name evidence="2" type="ORF">GCM10011355_32010</name>
</gene>
<reference evidence="2" key="1">
    <citation type="journal article" date="2014" name="Int. J. Syst. Evol. Microbiol.">
        <title>Complete genome sequence of Corynebacterium casei LMG S-19264T (=DSM 44701T), isolated from a smear-ripened cheese.</title>
        <authorList>
            <consortium name="US DOE Joint Genome Institute (JGI-PGF)"/>
            <person name="Walter F."/>
            <person name="Albersmeier A."/>
            <person name="Kalinowski J."/>
            <person name="Ruckert C."/>
        </authorList>
    </citation>
    <scope>NUCLEOTIDE SEQUENCE</scope>
    <source>
        <strain evidence="2">CGMCC 1.14984</strain>
    </source>
</reference>
<evidence type="ECO:0000313" key="5">
    <source>
        <dbReference type="Proteomes" id="UP000818603"/>
    </source>
</evidence>
<evidence type="ECO:0000313" key="3">
    <source>
        <dbReference type="EMBL" id="NHK29610.1"/>
    </source>
</evidence>
<dbReference type="Proteomes" id="UP000818603">
    <property type="component" value="Unassembled WGS sequence"/>
</dbReference>
<dbReference type="EMBL" id="VCJR02000006">
    <property type="protein sequence ID" value="NHK29610.1"/>
    <property type="molecule type" value="Genomic_DNA"/>
</dbReference>
<proteinExistence type="predicted"/>
<comment type="caution">
    <text evidence="2">The sequence shown here is derived from an EMBL/GenBank/DDBJ whole genome shotgun (WGS) entry which is preliminary data.</text>
</comment>
<organism evidence="2 4">
    <name type="scientific">Aquisalinus luteolus</name>
    <dbReference type="NCBI Taxonomy" id="1566827"/>
    <lineage>
        <taxon>Bacteria</taxon>
        <taxon>Pseudomonadati</taxon>
        <taxon>Pseudomonadota</taxon>
        <taxon>Alphaproteobacteria</taxon>
        <taxon>Parvularculales</taxon>
        <taxon>Parvularculaceae</taxon>
        <taxon>Aquisalinus</taxon>
    </lineage>
</organism>
<evidence type="ECO:0008006" key="6">
    <source>
        <dbReference type="Google" id="ProtNLM"/>
    </source>
</evidence>
<evidence type="ECO:0000256" key="1">
    <source>
        <dbReference type="SAM" id="SignalP"/>
    </source>
</evidence>
<dbReference type="RefSeq" id="WP_166426611.1">
    <property type="nucleotide sequence ID" value="NZ_BMGZ01000004.1"/>
</dbReference>
<name>A0A8J3AAV3_9PROT</name>
<reference evidence="3 5" key="2">
    <citation type="submission" date="2020-02" db="EMBL/GenBank/DDBJ databases">
        <title>Genome sequence of Parvularcula flava strain NH6-79.</title>
        <authorList>
            <person name="Abdul Karim M.H."/>
            <person name="Lam M.Q."/>
            <person name="Chen S.J."/>
            <person name="Yahya A."/>
            <person name="Shahir S."/>
            <person name="Shamsir M.S."/>
            <person name="Chong C.S."/>
        </authorList>
    </citation>
    <scope>NUCLEOTIDE SEQUENCE [LARGE SCALE GENOMIC DNA]</scope>
    <source>
        <strain evidence="3 5">NH6-79</strain>
    </source>
</reference>
<feature type="chain" id="PRO_5035263832" description="Methane monooxygenase PmoA-like" evidence="1">
    <location>
        <begin position="22"/>
        <end position="303"/>
    </location>
</feature>
<dbReference type="Proteomes" id="UP000621856">
    <property type="component" value="Unassembled WGS sequence"/>
</dbReference>
<keyword evidence="5" id="KW-1185">Reference proteome</keyword>
<keyword evidence="1" id="KW-0732">Signal</keyword>
<dbReference type="InterPro" id="IPR029475">
    <property type="entry name" value="DUF6807"/>
</dbReference>
<evidence type="ECO:0000313" key="4">
    <source>
        <dbReference type="Proteomes" id="UP000621856"/>
    </source>
</evidence>
<protein>
    <recommendedName>
        <fullName evidence="6">Methane monooxygenase PmoA-like</fullName>
    </recommendedName>
</protein>
<dbReference type="Pfam" id="PF14100">
    <property type="entry name" value="DUF6807"/>
    <property type="match status" value="1"/>
</dbReference>